<accession>A0A9X1PHG5</accession>
<proteinExistence type="predicted"/>
<reference evidence="1" key="1">
    <citation type="submission" date="2021-12" db="EMBL/GenBank/DDBJ databases">
        <title>Novel species in genus Dyadobacter.</title>
        <authorList>
            <person name="Ma C."/>
        </authorList>
    </citation>
    <scope>NUCLEOTIDE SEQUENCE</scope>
    <source>
        <strain evidence="1">LJ419</strain>
    </source>
</reference>
<sequence length="129" mass="14245">MLDTSNAIVAEIVDFEIHRNNDGDVWTVVGSGALSASMEIKVNEDYYVFGGPSLFSSIPNEGSDFFGHFVLRCMEITGVKTTREMEGEMIKAIINNGKVYAISSLSNDNFFSPTEEFELIEKGDDADDE</sequence>
<protein>
    <submittedName>
        <fullName evidence="1">Uncharacterized protein</fullName>
    </submittedName>
</protein>
<dbReference type="Proteomes" id="UP001139000">
    <property type="component" value="Unassembled WGS sequence"/>
</dbReference>
<comment type="caution">
    <text evidence="1">The sequence shown here is derived from an EMBL/GenBank/DDBJ whole genome shotgun (WGS) entry which is preliminary data.</text>
</comment>
<organism evidence="1 2">
    <name type="scientific">Dyadobacter chenwenxiniae</name>
    <dbReference type="NCBI Taxonomy" id="2906456"/>
    <lineage>
        <taxon>Bacteria</taxon>
        <taxon>Pseudomonadati</taxon>
        <taxon>Bacteroidota</taxon>
        <taxon>Cytophagia</taxon>
        <taxon>Cytophagales</taxon>
        <taxon>Spirosomataceae</taxon>
        <taxon>Dyadobacter</taxon>
    </lineage>
</organism>
<name>A0A9X1PHG5_9BACT</name>
<evidence type="ECO:0000313" key="2">
    <source>
        <dbReference type="Proteomes" id="UP001139000"/>
    </source>
</evidence>
<dbReference type="RefSeq" id="WP_234652620.1">
    <property type="nucleotide sequence ID" value="NZ_CP094997.1"/>
</dbReference>
<evidence type="ECO:0000313" key="1">
    <source>
        <dbReference type="EMBL" id="MCF0060109.1"/>
    </source>
</evidence>
<dbReference type="EMBL" id="JAJTTC010000001">
    <property type="protein sequence ID" value="MCF0060109.1"/>
    <property type="molecule type" value="Genomic_DNA"/>
</dbReference>
<keyword evidence="2" id="KW-1185">Reference proteome</keyword>
<gene>
    <name evidence="1" type="ORF">LXM26_01285</name>
</gene>
<dbReference type="AlphaFoldDB" id="A0A9X1PHG5"/>